<dbReference type="EMBL" id="DVMU01000105">
    <property type="protein sequence ID" value="HIU33859.1"/>
    <property type="molecule type" value="Genomic_DNA"/>
</dbReference>
<evidence type="ECO:0000313" key="10">
    <source>
        <dbReference type="EMBL" id="HIU33859.1"/>
    </source>
</evidence>
<evidence type="ECO:0000256" key="7">
    <source>
        <dbReference type="ARBA" id="ARBA00023136"/>
    </source>
</evidence>
<comment type="similarity">
    <text evidence="2">Belongs to the V-ATPase 116 kDa subunit family.</text>
</comment>
<feature type="transmembrane region" description="Helical" evidence="9">
    <location>
        <begin position="539"/>
        <end position="559"/>
    </location>
</feature>
<feature type="transmembrane region" description="Helical" evidence="9">
    <location>
        <begin position="441"/>
        <end position="463"/>
    </location>
</feature>
<dbReference type="Gene3D" id="1.20.1460.20">
    <property type="match status" value="1"/>
</dbReference>
<evidence type="ECO:0000256" key="9">
    <source>
        <dbReference type="SAM" id="Phobius"/>
    </source>
</evidence>
<dbReference type="GO" id="GO:0051117">
    <property type="term" value="F:ATPase binding"/>
    <property type="evidence" value="ECO:0007669"/>
    <property type="project" value="TreeGrafter"/>
</dbReference>
<dbReference type="PANTHER" id="PTHR11629:SF63">
    <property type="entry name" value="V-TYPE PROTON ATPASE SUBUNIT A"/>
    <property type="match status" value="1"/>
</dbReference>
<dbReference type="Pfam" id="PF01496">
    <property type="entry name" value="V_ATPase_I"/>
    <property type="match status" value="2"/>
</dbReference>
<keyword evidence="4 9" id="KW-0812">Transmembrane</keyword>
<gene>
    <name evidence="10" type="ORF">IAB02_04790</name>
</gene>
<evidence type="ECO:0000256" key="3">
    <source>
        <dbReference type="ARBA" id="ARBA00022448"/>
    </source>
</evidence>
<dbReference type="PANTHER" id="PTHR11629">
    <property type="entry name" value="VACUOLAR PROTON ATPASES"/>
    <property type="match status" value="1"/>
</dbReference>
<keyword evidence="8" id="KW-0175">Coiled coil</keyword>
<dbReference type="AlphaFoldDB" id="A0A9D1ID73"/>
<keyword evidence="7 9" id="KW-0472">Membrane</keyword>
<dbReference type="Proteomes" id="UP000824072">
    <property type="component" value="Unassembled WGS sequence"/>
</dbReference>
<feature type="transmembrane region" description="Helical" evidence="9">
    <location>
        <begin position="565"/>
        <end position="586"/>
    </location>
</feature>
<evidence type="ECO:0000256" key="4">
    <source>
        <dbReference type="ARBA" id="ARBA00022692"/>
    </source>
</evidence>
<keyword evidence="5 9" id="KW-1133">Transmembrane helix</keyword>
<evidence type="ECO:0000256" key="2">
    <source>
        <dbReference type="ARBA" id="ARBA00009904"/>
    </source>
</evidence>
<dbReference type="Gene3D" id="3.30.70.2170">
    <property type="match status" value="1"/>
</dbReference>
<name>A0A9D1ID73_9FIRM</name>
<feature type="transmembrane region" description="Helical" evidence="9">
    <location>
        <begin position="470"/>
        <end position="490"/>
    </location>
</feature>
<evidence type="ECO:0000256" key="1">
    <source>
        <dbReference type="ARBA" id="ARBA00004141"/>
    </source>
</evidence>
<dbReference type="GO" id="GO:0046961">
    <property type="term" value="F:proton-transporting ATPase activity, rotational mechanism"/>
    <property type="evidence" value="ECO:0007669"/>
    <property type="project" value="InterPro"/>
</dbReference>
<dbReference type="InterPro" id="IPR002490">
    <property type="entry name" value="V-ATPase_116kDa_su"/>
</dbReference>
<dbReference type="GO" id="GO:0016471">
    <property type="term" value="C:vacuolar proton-transporting V-type ATPase complex"/>
    <property type="evidence" value="ECO:0007669"/>
    <property type="project" value="TreeGrafter"/>
</dbReference>
<keyword evidence="3" id="KW-0813">Transport</keyword>
<evidence type="ECO:0000256" key="5">
    <source>
        <dbReference type="ARBA" id="ARBA00022989"/>
    </source>
</evidence>
<dbReference type="Gene3D" id="3.30.70.2750">
    <property type="match status" value="1"/>
</dbReference>
<dbReference type="GO" id="GO:0007035">
    <property type="term" value="P:vacuolar acidification"/>
    <property type="evidence" value="ECO:0007669"/>
    <property type="project" value="TreeGrafter"/>
</dbReference>
<reference evidence="10" key="2">
    <citation type="journal article" date="2021" name="PeerJ">
        <title>Extensive microbial diversity within the chicken gut microbiome revealed by metagenomics and culture.</title>
        <authorList>
            <person name="Gilroy R."/>
            <person name="Ravi A."/>
            <person name="Getino M."/>
            <person name="Pursley I."/>
            <person name="Horton D.L."/>
            <person name="Alikhan N.F."/>
            <person name="Baker D."/>
            <person name="Gharbi K."/>
            <person name="Hall N."/>
            <person name="Watson M."/>
            <person name="Adriaenssens E.M."/>
            <person name="Foster-Nyarko E."/>
            <person name="Jarju S."/>
            <person name="Secka A."/>
            <person name="Antonio M."/>
            <person name="Oren A."/>
            <person name="Chaudhuri R.R."/>
            <person name="La Ragione R."/>
            <person name="Hildebrand F."/>
            <person name="Pallen M.J."/>
        </authorList>
    </citation>
    <scope>NUCLEOTIDE SEQUENCE</scope>
    <source>
        <strain evidence="10">ChiHcec3-11533</strain>
    </source>
</reference>
<evidence type="ECO:0000256" key="6">
    <source>
        <dbReference type="ARBA" id="ARBA00023065"/>
    </source>
</evidence>
<dbReference type="GO" id="GO:0033179">
    <property type="term" value="C:proton-transporting V-type ATPase, V0 domain"/>
    <property type="evidence" value="ECO:0007669"/>
    <property type="project" value="InterPro"/>
</dbReference>
<protein>
    <submittedName>
        <fullName evidence="10">V-type ATP synthase subunit I</fullName>
    </submittedName>
</protein>
<sequence length="640" mass="71318">MAIVEMQKMRLLAMKRDRVRILNRLQKMGCVQVVEESGEEAEEFRPRESGKLEEISKQIERLEWAIQKIKAFDPIKKPLLAPKPVMSDDDLLAVQASKSDVLEIVRRLEEIDRSVIELRARETKELQQIRRLAPWETLDVPLEKLGQGEKHFSTLIVVPGKGMKALEEGVAQFQVEPVLEKITSWNGAEYFFVIVHNLDLEKFREIVRENAISEENFSEFQGTAEAAIDQFAGRLARIEEVRRQLAREVESLGKRSQELRLLRDALQLEANQIEAAGRFLETDSAFVLTAWVPKERREAVEKAIRHLIQDYSLEFRDPLEEEKPPTELHNRKAIRPFESIVKLYSYPDPRGIDPTAVMMPFYACFFGLMLSDAAYGIILGVLAAFAVYKLKGKGGTGAIAGVMVFGAIATVFWGAMLGSWFGIEDIRPLIGFTPMSDPIKMMILCLALGAVQLLTGLCVAMYMNLKRHKVVDAICDQGFWLLLLIGLGMFLLNSQVAMVMAIVGAGGIVVTGGRSKKGFGKITGGLGSLYGISSYISDLLSYARLFGMGLATGVIAMVFNNVANMFMGGVIGTVVAVIILIIGHVFNLGINVLGAYVHACRLQYIEFFGKFYEDGGTPFKPLTTEGKYVDFESDLNRPDA</sequence>
<comment type="subcellular location">
    <subcellularLocation>
        <location evidence="1">Membrane</location>
        <topology evidence="1">Multi-pass membrane protein</topology>
    </subcellularLocation>
</comment>
<comment type="caution">
    <text evidence="10">The sequence shown here is derived from an EMBL/GenBank/DDBJ whole genome shotgun (WGS) entry which is preliminary data.</text>
</comment>
<evidence type="ECO:0000313" key="11">
    <source>
        <dbReference type="Proteomes" id="UP000824072"/>
    </source>
</evidence>
<proteinExistence type="inferred from homology"/>
<feature type="transmembrane region" description="Helical" evidence="9">
    <location>
        <begin position="399"/>
        <end position="421"/>
    </location>
</feature>
<accession>A0A9D1ID73</accession>
<feature type="transmembrane region" description="Helical" evidence="9">
    <location>
        <begin position="359"/>
        <end position="387"/>
    </location>
</feature>
<reference evidence="10" key="1">
    <citation type="submission" date="2020-10" db="EMBL/GenBank/DDBJ databases">
        <authorList>
            <person name="Gilroy R."/>
        </authorList>
    </citation>
    <scope>NUCLEOTIDE SEQUENCE</scope>
    <source>
        <strain evidence="10">ChiHcec3-11533</strain>
    </source>
</reference>
<evidence type="ECO:0000256" key="8">
    <source>
        <dbReference type="SAM" id="Coils"/>
    </source>
</evidence>
<keyword evidence="6" id="KW-0406">Ion transport</keyword>
<organism evidence="10 11">
    <name type="scientific">Candidatus Pullichristensenella excrementigallinarum</name>
    <dbReference type="NCBI Taxonomy" id="2840907"/>
    <lineage>
        <taxon>Bacteria</taxon>
        <taxon>Bacillati</taxon>
        <taxon>Bacillota</taxon>
        <taxon>Clostridia</taxon>
        <taxon>Candidatus Pullichristensenella</taxon>
    </lineage>
</organism>
<feature type="coiled-coil region" evidence="8">
    <location>
        <begin position="228"/>
        <end position="276"/>
    </location>
</feature>